<dbReference type="AlphaFoldDB" id="A0AAD8TWA9"/>
<evidence type="ECO:0000313" key="2">
    <source>
        <dbReference type="EMBL" id="KAK1695241.1"/>
    </source>
</evidence>
<dbReference type="EMBL" id="JAUUTY010000001">
    <property type="protein sequence ID" value="KAK1695241.1"/>
    <property type="molecule type" value="Genomic_DNA"/>
</dbReference>
<protein>
    <recommendedName>
        <fullName evidence="1">Transposase MuDR plant domain-containing protein</fullName>
    </recommendedName>
</protein>
<dbReference type="PANTHER" id="PTHR31973:SF195">
    <property type="entry name" value="MUDR FAMILY TRANSPOSASE"/>
    <property type="match status" value="1"/>
</dbReference>
<gene>
    <name evidence="2" type="ORF">QYE76_011938</name>
</gene>
<dbReference type="PANTHER" id="PTHR31973">
    <property type="entry name" value="POLYPROTEIN, PUTATIVE-RELATED"/>
    <property type="match status" value="1"/>
</dbReference>
<sequence length="435" mass="49193">MEVLYGATDEVLTILKNDKTKNPYNPISNRCSTSSIDPALAFRLVVRLDSSFTRDSKRHKNGFYFPTVVATTISLRDLKDNIYDKYTWSSRDAVHSEYFNSTERRFVPLISDDDLGILFALNASCHFGKIRIHVDRGQASSGVGASSGGRASCLSTAAASANSVRRGAPCRSTAAPSVPSASGSQIVRTVDVEDDADIEDQPPQDDEDELMFPELVDRCSKQAMEDQYMEDIAFGARFDDTDDEEKNENNDSLVLADYEGDDLPTIEWNREDPQLAEGTVFQTMMDCRNAITTYCILSKNNYEVIKSEPGRFTVKCPYKRCRWRLHASTMRRSSLVQIKKNEEVHRCPPRGGEPEVKTKLAKTRWLADAILDWLRETPSLGPTALKKKILERFDINVPYMRMFYAKEMDLDYNLGDFHLYNEEEREGAATLGRTT</sequence>
<evidence type="ECO:0000313" key="3">
    <source>
        <dbReference type="Proteomes" id="UP001231189"/>
    </source>
</evidence>
<comment type="caution">
    <text evidence="2">The sequence shown here is derived from an EMBL/GenBank/DDBJ whole genome shotgun (WGS) entry which is preliminary data.</text>
</comment>
<name>A0AAD8TWA9_LOLMU</name>
<organism evidence="2 3">
    <name type="scientific">Lolium multiflorum</name>
    <name type="common">Italian ryegrass</name>
    <name type="synonym">Lolium perenne subsp. multiflorum</name>
    <dbReference type="NCBI Taxonomy" id="4521"/>
    <lineage>
        <taxon>Eukaryota</taxon>
        <taxon>Viridiplantae</taxon>
        <taxon>Streptophyta</taxon>
        <taxon>Embryophyta</taxon>
        <taxon>Tracheophyta</taxon>
        <taxon>Spermatophyta</taxon>
        <taxon>Magnoliopsida</taxon>
        <taxon>Liliopsida</taxon>
        <taxon>Poales</taxon>
        <taxon>Poaceae</taxon>
        <taxon>BOP clade</taxon>
        <taxon>Pooideae</taxon>
        <taxon>Poodae</taxon>
        <taxon>Poeae</taxon>
        <taxon>Poeae Chloroplast Group 2 (Poeae type)</taxon>
        <taxon>Loliodinae</taxon>
        <taxon>Loliinae</taxon>
        <taxon>Lolium</taxon>
    </lineage>
</organism>
<keyword evidence="3" id="KW-1185">Reference proteome</keyword>
<reference evidence="2" key="1">
    <citation type="submission" date="2023-07" db="EMBL/GenBank/DDBJ databases">
        <title>A chromosome-level genome assembly of Lolium multiflorum.</title>
        <authorList>
            <person name="Chen Y."/>
            <person name="Copetti D."/>
            <person name="Kolliker R."/>
            <person name="Studer B."/>
        </authorList>
    </citation>
    <scope>NUCLEOTIDE SEQUENCE</scope>
    <source>
        <strain evidence="2">02402/16</strain>
        <tissue evidence="2">Leaf</tissue>
    </source>
</reference>
<dbReference type="Pfam" id="PF03108">
    <property type="entry name" value="DBD_Tnp_Mut"/>
    <property type="match status" value="1"/>
</dbReference>
<proteinExistence type="predicted"/>
<dbReference type="Proteomes" id="UP001231189">
    <property type="component" value="Unassembled WGS sequence"/>
</dbReference>
<dbReference type="InterPro" id="IPR004332">
    <property type="entry name" value="Transposase_MuDR"/>
</dbReference>
<accession>A0AAD8TWA9</accession>
<evidence type="ECO:0000259" key="1">
    <source>
        <dbReference type="Pfam" id="PF03108"/>
    </source>
</evidence>
<feature type="domain" description="Transposase MuDR plant" evidence="1">
    <location>
        <begin position="274"/>
        <end position="338"/>
    </location>
</feature>